<proteinExistence type="inferred from homology"/>
<dbReference type="EMBL" id="HBEL01052754">
    <property type="protein sequence ID" value="CAD8427984.1"/>
    <property type="molecule type" value="Transcribed_RNA"/>
</dbReference>
<keyword evidence="2" id="KW-0378">Hydrolase</keyword>
<name>A0A7S0CN08_9STRA</name>
<organism evidence="3">
    <name type="scientific">Proboscia inermis</name>
    <dbReference type="NCBI Taxonomy" id="420281"/>
    <lineage>
        <taxon>Eukaryota</taxon>
        <taxon>Sar</taxon>
        <taxon>Stramenopiles</taxon>
        <taxon>Ochrophyta</taxon>
        <taxon>Bacillariophyta</taxon>
        <taxon>Coscinodiscophyceae</taxon>
        <taxon>Rhizosoleniophycidae</taxon>
        <taxon>Rhizosoleniales</taxon>
        <taxon>Rhizosoleniaceae</taxon>
        <taxon>Proboscia</taxon>
    </lineage>
</organism>
<sequence>MDQRGTGKSSPITKQTLQNRFPDLFIFDDPDEGGSGFLLTKDQTIDQLQIAYPDQSKSVVTALKESVDFLSCFRADNIVQDAECVKNALLMVPTIGSESKPRPWGAALGQSFGGFCLMTYLSQIENPPKVCIFTGGIAPMLSSCDDIYTSLWEAVKERNLRYYDKYPGDIETVKKIVRLLLSDPPALPSGGSLTARRFLQLGVSLGGSPASFASLHSLLTTALVEYGGCDGENQEEFSRAFLKFMDSVQPFDNHPLYFLLHESIYCDGPKSSPANWSAHRMFEKISSIQPEYDFEFTSQTNSSDHRPTLFFGEMIFPWMADGDYAELSGFGMKALAHAIAKKDDWGQLYDAEKMRLALGDGWKSKATAAIYFDDMYVSFDACMKVTKRGGPMEKCKVWITNEYQHSGLRDDGEQVFDKLLGMAKGSIQTPS</sequence>
<reference evidence="3" key="1">
    <citation type="submission" date="2021-01" db="EMBL/GenBank/DDBJ databases">
        <authorList>
            <person name="Corre E."/>
            <person name="Pelletier E."/>
            <person name="Niang G."/>
            <person name="Scheremetjew M."/>
            <person name="Finn R."/>
            <person name="Kale V."/>
            <person name="Holt S."/>
            <person name="Cochrane G."/>
            <person name="Meng A."/>
            <person name="Brown T."/>
            <person name="Cohen L."/>
        </authorList>
    </citation>
    <scope>NUCLEOTIDE SEQUENCE</scope>
    <source>
        <strain evidence="3">CCAP1064/1</strain>
    </source>
</reference>
<evidence type="ECO:0008006" key="4">
    <source>
        <dbReference type="Google" id="ProtNLM"/>
    </source>
</evidence>
<dbReference type="InterPro" id="IPR029058">
    <property type="entry name" value="AB_hydrolase_fold"/>
</dbReference>
<dbReference type="SUPFAM" id="SSF53474">
    <property type="entry name" value="alpha/beta-Hydrolases"/>
    <property type="match status" value="1"/>
</dbReference>
<dbReference type="GO" id="GO:0016787">
    <property type="term" value="F:hydrolase activity"/>
    <property type="evidence" value="ECO:0007669"/>
    <property type="project" value="UniProtKB-KW"/>
</dbReference>
<gene>
    <name evidence="3" type="ORF">PINE0816_LOCUS24151</name>
</gene>
<protein>
    <recommendedName>
        <fullName evidence="4">AB hydrolase-1 domain-containing protein</fullName>
    </recommendedName>
</protein>
<dbReference type="PANTHER" id="PTHR43248:SF2">
    <property type="entry name" value="PROLYL AMINOPEPTIDASE"/>
    <property type="match status" value="1"/>
</dbReference>
<comment type="similarity">
    <text evidence="1">Belongs to the peptidase S33 family.</text>
</comment>
<dbReference type="AlphaFoldDB" id="A0A7S0CN08"/>
<evidence type="ECO:0000313" key="3">
    <source>
        <dbReference type="EMBL" id="CAD8427984.1"/>
    </source>
</evidence>
<dbReference type="PANTHER" id="PTHR43248">
    <property type="entry name" value="2-SUCCINYL-6-HYDROXY-2,4-CYCLOHEXADIENE-1-CARBOXYLATE SYNTHASE"/>
    <property type="match status" value="1"/>
</dbReference>
<evidence type="ECO:0000256" key="2">
    <source>
        <dbReference type="ARBA" id="ARBA00022801"/>
    </source>
</evidence>
<dbReference type="InterPro" id="IPR051601">
    <property type="entry name" value="Serine_prot/Carboxylest_S33"/>
</dbReference>
<accession>A0A7S0CN08</accession>
<evidence type="ECO:0000256" key="1">
    <source>
        <dbReference type="ARBA" id="ARBA00010088"/>
    </source>
</evidence>